<evidence type="ECO:0000256" key="4">
    <source>
        <dbReference type="ARBA" id="ARBA00022777"/>
    </source>
</evidence>
<dbReference type="PIRSF" id="PIRSF036940">
    <property type="entry name" value="PanK_bac_aCoA"/>
    <property type="match status" value="1"/>
</dbReference>
<sequence length="265" mass="28694">MKKIGIDAGGSFLKIVYQENDAIHKKVYPNEQTTEAVNWLKWLVPDSEIAVTGGRAEELEYQFGKNIVKVPEFSAIEKGTEFIVSSEIKKPIEKYLMVMAGTGTSLFHMENGVSKRLLGTGLGGGTFVGLGSILTNEDDYGKLTCMAKKGDRSLVDLMVSDIYSDCDSPLPKDLTASNFGKAGSENKNRESLAAALANMIAENLSLLILQAVGSLKVEDVIFLGGAFYENPVLKDYTARYHQQAGITPHFPASGRWTGAIGAMLS</sequence>
<evidence type="ECO:0000256" key="6">
    <source>
        <dbReference type="ARBA" id="ARBA00022993"/>
    </source>
</evidence>
<dbReference type="InterPro" id="IPR004567">
    <property type="entry name" value="Type_II_PanK"/>
</dbReference>
<evidence type="ECO:0000256" key="2">
    <source>
        <dbReference type="ARBA" id="ARBA00022679"/>
    </source>
</evidence>
<gene>
    <name evidence="7" type="ORF">P4T90_02125</name>
</gene>
<name>A0ABU6MB26_9BACI</name>
<evidence type="ECO:0000256" key="1">
    <source>
        <dbReference type="ARBA" id="ARBA00022490"/>
    </source>
</evidence>
<dbReference type="SUPFAM" id="SSF53067">
    <property type="entry name" value="Actin-like ATPase domain"/>
    <property type="match status" value="1"/>
</dbReference>
<evidence type="ECO:0000256" key="5">
    <source>
        <dbReference type="ARBA" id="ARBA00022840"/>
    </source>
</evidence>
<keyword evidence="6" id="KW-0173">Coenzyme A biosynthesis</keyword>
<keyword evidence="4 7" id="KW-0418">Kinase</keyword>
<accession>A0ABU6MB26</accession>
<organism evidence="7 8">
    <name type="scientific">Heyndrickxia acidicola</name>
    <dbReference type="NCBI Taxonomy" id="209389"/>
    <lineage>
        <taxon>Bacteria</taxon>
        <taxon>Bacillati</taxon>
        <taxon>Bacillota</taxon>
        <taxon>Bacilli</taxon>
        <taxon>Bacillales</taxon>
        <taxon>Bacillaceae</taxon>
        <taxon>Heyndrickxia</taxon>
    </lineage>
</organism>
<keyword evidence="8" id="KW-1185">Reference proteome</keyword>
<dbReference type="CDD" id="cd24085">
    <property type="entry name" value="ASKHA_NBD_PanK-II_bac"/>
    <property type="match status" value="1"/>
</dbReference>
<evidence type="ECO:0000313" key="8">
    <source>
        <dbReference type="Proteomes" id="UP001341444"/>
    </source>
</evidence>
<dbReference type="PANTHER" id="PTHR12280:SF20">
    <property type="entry name" value="4'-PHOSPHOPANTETHEINE PHOSPHATASE"/>
    <property type="match status" value="1"/>
</dbReference>
<keyword evidence="1" id="KW-0963">Cytoplasm</keyword>
<keyword evidence="5" id="KW-0067">ATP-binding</keyword>
<keyword evidence="2" id="KW-0808">Transferase</keyword>
<dbReference type="Gene3D" id="3.30.420.40">
    <property type="match status" value="1"/>
</dbReference>
<dbReference type="Proteomes" id="UP001341444">
    <property type="component" value="Unassembled WGS sequence"/>
</dbReference>
<dbReference type="InterPro" id="IPR043129">
    <property type="entry name" value="ATPase_NBD"/>
</dbReference>
<dbReference type="Pfam" id="PF03630">
    <property type="entry name" value="Fumble"/>
    <property type="match status" value="1"/>
</dbReference>
<dbReference type="EMBL" id="JARMAB010000004">
    <property type="protein sequence ID" value="MED1201882.1"/>
    <property type="molecule type" value="Genomic_DNA"/>
</dbReference>
<proteinExistence type="predicted"/>
<dbReference type="InterPro" id="IPR011602">
    <property type="entry name" value="Type_II_PanK_bac"/>
</dbReference>
<evidence type="ECO:0000256" key="3">
    <source>
        <dbReference type="ARBA" id="ARBA00022741"/>
    </source>
</evidence>
<comment type="caution">
    <text evidence="7">The sequence shown here is derived from an EMBL/GenBank/DDBJ whole genome shotgun (WGS) entry which is preliminary data.</text>
</comment>
<dbReference type="RefSeq" id="WP_066264396.1">
    <property type="nucleotide sequence ID" value="NZ_JARMAB010000004.1"/>
</dbReference>
<dbReference type="PANTHER" id="PTHR12280">
    <property type="entry name" value="PANTOTHENATE KINASE"/>
    <property type="match status" value="1"/>
</dbReference>
<protein>
    <submittedName>
        <fullName evidence="7">Type II pantothenate kinase</fullName>
    </submittedName>
</protein>
<reference evidence="7 8" key="1">
    <citation type="submission" date="2023-03" db="EMBL/GenBank/DDBJ databases">
        <title>Bacillus Genome Sequencing.</title>
        <authorList>
            <person name="Dunlap C."/>
        </authorList>
    </citation>
    <scope>NUCLEOTIDE SEQUENCE [LARGE SCALE GENOMIC DNA]</scope>
    <source>
        <strain evidence="7 8">B-23453</strain>
    </source>
</reference>
<dbReference type="GO" id="GO:0016301">
    <property type="term" value="F:kinase activity"/>
    <property type="evidence" value="ECO:0007669"/>
    <property type="project" value="UniProtKB-KW"/>
</dbReference>
<keyword evidence="3" id="KW-0547">Nucleotide-binding</keyword>
<evidence type="ECO:0000313" key="7">
    <source>
        <dbReference type="EMBL" id="MED1201882.1"/>
    </source>
</evidence>